<sequence length="47" mass="5216">MSDGNQGPSWWFAWVGHHNTNAGMARFLALPVGFIVIFGTLMWAILP</sequence>
<keyword evidence="1" id="KW-0812">Transmembrane</keyword>
<gene>
    <name evidence="2" type="ORF">JNB85_19210</name>
</gene>
<dbReference type="RefSeq" id="WP_220335897.1">
    <property type="nucleotide sequence ID" value="NZ_JAEUAK010000007.1"/>
</dbReference>
<dbReference type="EMBL" id="JAEUAK010000007">
    <property type="protein sequence ID" value="MBW9054536.1"/>
    <property type="molecule type" value="Genomic_DNA"/>
</dbReference>
<organism evidence="2 3">
    <name type="scientific">Rhizobium mesosinicum</name>
    <dbReference type="NCBI Taxonomy" id="335017"/>
    <lineage>
        <taxon>Bacteria</taxon>
        <taxon>Pseudomonadati</taxon>
        <taxon>Pseudomonadota</taxon>
        <taxon>Alphaproteobacteria</taxon>
        <taxon>Hyphomicrobiales</taxon>
        <taxon>Rhizobiaceae</taxon>
        <taxon>Rhizobium/Agrobacterium group</taxon>
        <taxon>Rhizobium</taxon>
    </lineage>
</organism>
<accession>A0ABS7GYB7</accession>
<keyword evidence="1" id="KW-0472">Membrane</keyword>
<proteinExistence type="predicted"/>
<dbReference type="Proteomes" id="UP000717752">
    <property type="component" value="Unassembled WGS sequence"/>
</dbReference>
<evidence type="ECO:0000256" key="1">
    <source>
        <dbReference type="SAM" id="Phobius"/>
    </source>
</evidence>
<feature type="transmembrane region" description="Helical" evidence="1">
    <location>
        <begin position="27"/>
        <end position="46"/>
    </location>
</feature>
<protein>
    <submittedName>
        <fullName evidence="2">Uncharacterized protein</fullName>
    </submittedName>
</protein>
<evidence type="ECO:0000313" key="2">
    <source>
        <dbReference type="EMBL" id="MBW9054536.1"/>
    </source>
</evidence>
<keyword evidence="1" id="KW-1133">Transmembrane helix</keyword>
<keyword evidence="3" id="KW-1185">Reference proteome</keyword>
<comment type="caution">
    <text evidence="2">The sequence shown here is derived from an EMBL/GenBank/DDBJ whole genome shotgun (WGS) entry which is preliminary data.</text>
</comment>
<evidence type="ECO:0000313" key="3">
    <source>
        <dbReference type="Proteomes" id="UP000717752"/>
    </source>
</evidence>
<name>A0ABS7GYB7_9HYPH</name>
<reference evidence="2 3" key="1">
    <citation type="journal article" date="2021" name="MBio">
        <title>Poor Competitiveness of Bradyrhizobium in Pigeon Pea Root Colonization in Indian Soils.</title>
        <authorList>
            <person name="Chalasani D."/>
            <person name="Basu A."/>
            <person name="Pullabhotla S.V.S.R.N."/>
            <person name="Jorrin B."/>
            <person name="Neal A.L."/>
            <person name="Poole P.S."/>
            <person name="Podile A.R."/>
            <person name="Tkacz A."/>
        </authorList>
    </citation>
    <scope>NUCLEOTIDE SEQUENCE [LARGE SCALE GENOMIC DNA]</scope>
    <source>
        <strain evidence="2 3">HU56</strain>
    </source>
</reference>